<name>A0A1G2S5M9_9BACT</name>
<gene>
    <name evidence="2" type="ORF">A2675_00280</name>
</gene>
<feature type="transmembrane region" description="Helical" evidence="1">
    <location>
        <begin position="9"/>
        <end position="31"/>
    </location>
</feature>
<dbReference type="AlphaFoldDB" id="A0A1G2S5M9"/>
<accession>A0A1G2S5M9</accession>
<evidence type="ECO:0000313" key="3">
    <source>
        <dbReference type="Proteomes" id="UP000176997"/>
    </source>
</evidence>
<feature type="transmembrane region" description="Helical" evidence="1">
    <location>
        <begin position="43"/>
        <end position="67"/>
    </location>
</feature>
<keyword evidence="1" id="KW-0472">Membrane</keyword>
<proteinExistence type="predicted"/>
<sequence length="120" mass="13576">MVRFRQDAIVLAGMVLVGGIVGTTLEFFFLWRYFVGNAPPGVLVGVVLVLELFTLVMCKAWTVYLFYRKGITAVLKNHWPSEFRFLSSPYLTDNPLHNALMATFMVALWQFVVLSIASIL</sequence>
<feature type="transmembrane region" description="Helical" evidence="1">
    <location>
        <begin position="99"/>
        <end position="119"/>
    </location>
</feature>
<protein>
    <submittedName>
        <fullName evidence="2">Uncharacterized protein</fullName>
    </submittedName>
</protein>
<comment type="caution">
    <text evidence="2">The sequence shown here is derived from an EMBL/GenBank/DDBJ whole genome shotgun (WGS) entry which is preliminary data.</text>
</comment>
<organism evidence="2 3">
    <name type="scientific">Candidatus Yonathbacteria bacterium RIFCSPHIGHO2_01_FULL_51_10</name>
    <dbReference type="NCBI Taxonomy" id="1802723"/>
    <lineage>
        <taxon>Bacteria</taxon>
        <taxon>Candidatus Yonathiibacteriota</taxon>
    </lineage>
</organism>
<keyword evidence="1" id="KW-1133">Transmembrane helix</keyword>
<evidence type="ECO:0000313" key="2">
    <source>
        <dbReference type="EMBL" id="OHA80307.1"/>
    </source>
</evidence>
<dbReference type="EMBL" id="MHUS01000028">
    <property type="protein sequence ID" value="OHA80307.1"/>
    <property type="molecule type" value="Genomic_DNA"/>
</dbReference>
<reference evidence="2 3" key="1">
    <citation type="journal article" date="2016" name="Nat. Commun.">
        <title>Thousands of microbial genomes shed light on interconnected biogeochemical processes in an aquifer system.</title>
        <authorList>
            <person name="Anantharaman K."/>
            <person name="Brown C.T."/>
            <person name="Hug L.A."/>
            <person name="Sharon I."/>
            <person name="Castelle C.J."/>
            <person name="Probst A.J."/>
            <person name="Thomas B.C."/>
            <person name="Singh A."/>
            <person name="Wilkins M.J."/>
            <person name="Karaoz U."/>
            <person name="Brodie E.L."/>
            <person name="Williams K.H."/>
            <person name="Hubbard S.S."/>
            <person name="Banfield J.F."/>
        </authorList>
    </citation>
    <scope>NUCLEOTIDE SEQUENCE [LARGE SCALE GENOMIC DNA]</scope>
</reference>
<keyword evidence="1" id="KW-0812">Transmembrane</keyword>
<evidence type="ECO:0000256" key="1">
    <source>
        <dbReference type="SAM" id="Phobius"/>
    </source>
</evidence>
<dbReference type="Proteomes" id="UP000176997">
    <property type="component" value="Unassembled WGS sequence"/>
</dbReference>